<keyword evidence="1" id="KW-0472">Membrane</keyword>
<name>A0A2R7Y4Y7_9CREN</name>
<keyword evidence="1" id="KW-1133">Transmembrane helix</keyword>
<evidence type="ECO:0000313" key="3">
    <source>
        <dbReference type="Proteomes" id="UP000244093"/>
    </source>
</evidence>
<organism evidence="2 3">
    <name type="scientific">Zestosphaera tikiterensis</name>
    <dbReference type="NCBI Taxonomy" id="1973259"/>
    <lineage>
        <taxon>Archaea</taxon>
        <taxon>Thermoproteota</taxon>
        <taxon>Thermoprotei</taxon>
        <taxon>Desulfurococcales</taxon>
        <taxon>Desulfurococcaceae</taxon>
        <taxon>Zestosphaera</taxon>
    </lineage>
</organism>
<dbReference type="Proteomes" id="UP000244093">
    <property type="component" value="Unassembled WGS sequence"/>
</dbReference>
<sequence>MKISTYLTYLGIALIIAGIALTIASTMLNLTNVEGFVGASCVVIFFIPICFTTQSETLANATAYIAIALFTILFAVTIYIILKSVRTYEKLTP</sequence>
<evidence type="ECO:0000313" key="2">
    <source>
        <dbReference type="EMBL" id="PUA32543.1"/>
    </source>
</evidence>
<dbReference type="EMBL" id="NBVN01000004">
    <property type="protein sequence ID" value="PUA32543.1"/>
    <property type="molecule type" value="Genomic_DNA"/>
</dbReference>
<protein>
    <recommendedName>
        <fullName evidence="4">DUF131 domain-containing protein</fullName>
    </recommendedName>
</protein>
<feature type="transmembrane region" description="Helical" evidence="1">
    <location>
        <begin position="6"/>
        <end position="24"/>
    </location>
</feature>
<evidence type="ECO:0008006" key="4">
    <source>
        <dbReference type="Google" id="ProtNLM"/>
    </source>
</evidence>
<feature type="transmembrane region" description="Helical" evidence="1">
    <location>
        <begin position="36"/>
        <end position="55"/>
    </location>
</feature>
<dbReference type="AlphaFoldDB" id="A0A2R7Y4Y7"/>
<reference evidence="2 3" key="1">
    <citation type="journal article" date="2018" name="Syst. Appl. Microbiol.">
        <title>A new symbiotic nanoarchaeote (Candidatus Nanoclepta minutus) and its host (Zestosphaera tikiterensis gen. nov., sp. nov.) from a New Zealand hot spring.</title>
        <authorList>
            <person name="St John E."/>
            <person name="Liu Y."/>
            <person name="Podar M."/>
            <person name="Stott M.B."/>
            <person name="Meneghin J."/>
            <person name="Chen Z."/>
            <person name="Lagutin K."/>
            <person name="Mitchell K."/>
            <person name="Reysenbach A.L."/>
        </authorList>
    </citation>
    <scope>NUCLEOTIDE SEQUENCE [LARGE SCALE GENOMIC DNA]</scope>
    <source>
        <strain evidence="2">NZ3</strain>
    </source>
</reference>
<evidence type="ECO:0000256" key="1">
    <source>
        <dbReference type="SAM" id="Phobius"/>
    </source>
</evidence>
<feature type="transmembrane region" description="Helical" evidence="1">
    <location>
        <begin position="61"/>
        <end position="82"/>
    </location>
</feature>
<gene>
    <name evidence="2" type="ORF">B7O98_07805</name>
</gene>
<comment type="caution">
    <text evidence="2">The sequence shown here is derived from an EMBL/GenBank/DDBJ whole genome shotgun (WGS) entry which is preliminary data.</text>
</comment>
<keyword evidence="1" id="KW-0812">Transmembrane</keyword>
<proteinExistence type="predicted"/>
<accession>A0A2R7Y4Y7</accession>